<keyword evidence="3" id="KW-1185">Reference proteome</keyword>
<accession>A0A3B6NKV4</accession>
<dbReference type="InterPro" id="IPR036047">
    <property type="entry name" value="F-box-like_dom_sf"/>
</dbReference>
<dbReference type="Gramene" id="TraesCS6A03G0129900.1">
    <property type="protein sequence ID" value="TraesCS6A03G0129900.1.CDS"/>
    <property type="gene ID" value="TraesCS6A03G0129900"/>
</dbReference>
<dbReference type="EnsemblPlants" id="TraesCS6A02G057500.1">
    <property type="protein sequence ID" value="TraesCS6A02G057500.1"/>
    <property type="gene ID" value="TraesCS6A02G057500"/>
</dbReference>
<dbReference type="InterPro" id="IPR056594">
    <property type="entry name" value="AT5G49610-like_b-prop"/>
</dbReference>
<name>A0A3B6NKV4_WHEAT</name>
<dbReference type="PANTHER" id="PTHR32133">
    <property type="entry name" value="OS07G0120400 PROTEIN"/>
    <property type="match status" value="1"/>
</dbReference>
<dbReference type="OrthoDB" id="600245at2759"/>
<evidence type="ECO:0000259" key="1">
    <source>
        <dbReference type="Pfam" id="PF23635"/>
    </source>
</evidence>
<dbReference type="Gramene" id="TraesCLE_scaffold_032465_01G000600.1">
    <property type="protein sequence ID" value="TraesCLE_scaffold_032465_01G000600.1"/>
    <property type="gene ID" value="TraesCLE_scaffold_032465_01G000600"/>
</dbReference>
<reference evidence="2" key="1">
    <citation type="submission" date="2018-08" db="EMBL/GenBank/DDBJ databases">
        <authorList>
            <person name="Rossello M."/>
        </authorList>
    </citation>
    <scope>NUCLEOTIDE SEQUENCE [LARGE SCALE GENOMIC DNA]</scope>
    <source>
        <strain evidence="2">cv. Chinese Spring</strain>
    </source>
</reference>
<dbReference type="PaxDb" id="4565-Traes_6AS_B86F742A9.2"/>
<dbReference type="Gramene" id="TraesCAD_scaffold_026181_01G000600.1">
    <property type="protein sequence ID" value="TraesCAD_scaffold_026181_01G000600.1"/>
    <property type="gene ID" value="TraesCAD_scaffold_026181_01G000600"/>
</dbReference>
<feature type="domain" description="F-box protein AT5G49610-like beta-propeller" evidence="1">
    <location>
        <begin position="164"/>
        <end position="426"/>
    </location>
</feature>
<reference evidence="2" key="2">
    <citation type="submission" date="2018-10" db="UniProtKB">
        <authorList>
            <consortium name="EnsemblPlants"/>
        </authorList>
    </citation>
    <scope>IDENTIFICATION</scope>
</reference>
<organism evidence="2">
    <name type="scientific">Triticum aestivum</name>
    <name type="common">Wheat</name>
    <dbReference type="NCBI Taxonomy" id="4565"/>
    <lineage>
        <taxon>Eukaryota</taxon>
        <taxon>Viridiplantae</taxon>
        <taxon>Streptophyta</taxon>
        <taxon>Embryophyta</taxon>
        <taxon>Tracheophyta</taxon>
        <taxon>Spermatophyta</taxon>
        <taxon>Magnoliopsida</taxon>
        <taxon>Liliopsida</taxon>
        <taxon>Poales</taxon>
        <taxon>Poaceae</taxon>
        <taxon>BOP clade</taxon>
        <taxon>Pooideae</taxon>
        <taxon>Triticodae</taxon>
        <taxon>Triticeae</taxon>
        <taxon>Triticinae</taxon>
        <taxon>Triticum</taxon>
    </lineage>
</organism>
<dbReference type="PANTHER" id="PTHR32133:SF410">
    <property type="entry name" value="F-BOX DOMAIN-CONTAINING PROTEIN"/>
    <property type="match status" value="1"/>
</dbReference>
<evidence type="ECO:0000313" key="2">
    <source>
        <dbReference type="EnsemblPlants" id="TraesCS6A02G057500.1"/>
    </source>
</evidence>
<dbReference type="AlphaFoldDB" id="A0A3B6NKV4"/>
<dbReference type="Gramene" id="TraesMAC6A03G03251670.1">
    <property type="protein sequence ID" value="TraesMAC6A03G03251670.1"/>
    <property type="gene ID" value="TraesMAC6A03G03251670"/>
</dbReference>
<dbReference type="OMA" id="TEFCRTH"/>
<sequence>MFILTEFCRTHTHCAVFSQILKTFVGYSLQPLFWASISPLLVIIQSSRARIGEEMSSPHNHRRRRSSAAPLEGEDLLSEILVRLPPLPSSLPRAFLVCERWRGIVSDARFLRRFRLHHRRNPPLLGCFVQGISPIRFEPTLEAPNRVPEARFSFPIDAAHTYVILGCRHGLMLIFLWRRNQLLVWDPVTGDRHHLDVPPGFDNEETRIKGAVLRPAGVAHHFQVVLVGNSDIQLTQAVASVYSSETGLWSNLLSAPLPADDPDVVTRVYHDMCSVMIGNSLHWFLIGNFCGILEFNLDTQSLSVIHAPVDVDVNTCSVTVMRAEGGGLGFLFLSDYCVQVWKRKTDCDGVASWVLGRTVALDNLLSMNSEEGSQSPRILGFAEDNNVVLLWTFIGVFKVHFESLQSKKLLESYRFYRWFHYYPFEAVYTADAGIM</sequence>
<dbReference type="STRING" id="4565.A0A3B6NKV4"/>
<proteinExistence type="predicted"/>
<dbReference type="Proteomes" id="UP000019116">
    <property type="component" value="Chromosome 6A"/>
</dbReference>
<dbReference type="Pfam" id="PF23635">
    <property type="entry name" value="Beta-prop_AT5G49610-like"/>
    <property type="match status" value="1"/>
</dbReference>
<protein>
    <recommendedName>
        <fullName evidence="1">F-box protein AT5G49610-like beta-propeller domain-containing protein</fullName>
    </recommendedName>
</protein>
<dbReference type="Gramene" id="TraesCS6A02G057500.1">
    <property type="protein sequence ID" value="TraesCS6A02G057500.1"/>
    <property type="gene ID" value="TraesCS6A02G057500"/>
</dbReference>
<dbReference type="SUPFAM" id="SSF81383">
    <property type="entry name" value="F-box domain"/>
    <property type="match status" value="1"/>
</dbReference>
<evidence type="ECO:0000313" key="3">
    <source>
        <dbReference type="Proteomes" id="UP000019116"/>
    </source>
</evidence>